<evidence type="ECO:0000313" key="3">
    <source>
        <dbReference type="EMBL" id="PZF76510.1"/>
    </source>
</evidence>
<protein>
    <recommendedName>
        <fullName evidence="2">EamA domain-containing protein</fullName>
    </recommendedName>
</protein>
<feature type="domain" description="EamA" evidence="2">
    <location>
        <begin position="154"/>
        <end position="284"/>
    </location>
</feature>
<proteinExistence type="predicted"/>
<feature type="transmembrane region" description="Helical" evidence="1">
    <location>
        <begin position="63"/>
        <end position="85"/>
    </location>
</feature>
<reference evidence="4" key="1">
    <citation type="submission" date="2018-06" db="EMBL/GenBank/DDBJ databases">
        <title>Aestuariibacter litoralis strain KCTC 52945T.</title>
        <authorList>
            <person name="Li X."/>
            <person name="Salam N."/>
            <person name="Li J.-L."/>
            <person name="Chen Y.-M."/>
            <person name="Yang Z.-W."/>
            <person name="Zhang L.-Y."/>
            <person name="Han M.-X."/>
            <person name="Xiao M."/>
            <person name="Li W.-J."/>
        </authorList>
    </citation>
    <scope>NUCLEOTIDE SEQUENCE [LARGE SCALE GENOMIC DNA]</scope>
    <source>
        <strain evidence="4">KCTC 52945</strain>
    </source>
</reference>
<name>A0A2W2AV66_9HYPH</name>
<feature type="domain" description="EamA" evidence="2">
    <location>
        <begin position="2"/>
        <end position="133"/>
    </location>
</feature>
<evidence type="ECO:0000256" key="1">
    <source>
        <dbReference type="SAM" id="Phobius"/>
    </source>
</evidence>
<dbReference type="SUPFAM" id="SSF103481">
    <property type="entry name" value="Multidrug resistance efflux transporter EmrE"/>
    <property type="match status" value="2"/>
</dbReference>
<dbReference type="AlphaFoldDB" id="A0A2W2AV66"/>
<keyword evidence="1" id="KW-1133">Transmembrane helix</keyword>
<sequence>MIAVLFGVFAALCWSIHDVIARSIAGSVGGFRTAAWVMVSGFIVLSAYVLWDGSVWQASGPAIFSGLLLGFAYGFGVGGLFKAFSLGPVSLVGPITAGYPVLAVLWGVFNGLEPTALQWACVGATLLGAIIVARSGEPDGGINAVAPGKMPALLFFAVMAVLGYSSSIVLGQQAALSVGEVDATWLSRPVALLVLLPFAFLDGKRSVLTRNQWIGIFVMGTLDVFGVIAVNASGHFPGKEFAGIGISAYGALSVIMAMIFLREKVSPGQWVGLAMIVTAVATMSVTQN</sequence>
<keyword evidence="1" id="KW-0812">Transmembrane</keyword>
<feature type="transmembrane region" description="Helical" evidence="1">
    <location>
        <begin position="213"/>
        <end position="234"/>
    </location>
</feature>
<dbReference type="RefSeq" id="WP_111198746.1">
    <property type="nucleotide sequence ID" value="NZ_QKVK01000005.1"/>
</dbReference>
<dbReference type="InterPro" id="IPR000620">
    <property type="entry name" value="EamA_dom"/>
</dbReference>
<dbReference type="GO" id="GO:0016020">
    <property type="term" value="C:membrane"/>
    <property type="evidence" value="ECO:0007669"/>
    <property type="project" value="InterPro"/>
</dbReference>
<dbReference type="EMBL" id="QKVK01000005">
    <property type="protein sequence ID" value="PZF76510.1"/>
    <property type="molecule type" value="Genomic_DNA"/>
</dbReference>
<feature type="transmembrane region" description="Helical" evidence="1">
    <location>
        <begin position="241"/>
        <end position="261"/>
    </location>
</feature>
<dbReference type="InterPro" id="IPR037185">
    <property type="entry name" value="EmrE-like"/>
</dbReference>
<evidence type="ECO:0000313" key="4">
    <source>
        <dbReference type="Proteomes" id="UP000248795"/>
    </source>
</evidence>
<feature type="transmembrane region" description="Helical" evidence="1">
    <location>
        <begin position="153"/>
        <end position="171"/>
    </location>
</feature>
<keyword evidence="4" id="KW-1185">Reference proteome</keyword>
<organism evidence="3 4">
    <name type="scientific">Aestuariivirga litoralis</name>
    <dbReference type="NCBI Taxonomy" id="2650924"/>
    <lineage>
        <taxon>Bacteria</taxon>
        <taxon>Pseudomonadati</taxon>
        <taxon>Pseudomonadota</taxon>
        <taxon>Alphaproteobacteria</taxon>
        <taxon>Hyphomicrobiales</taxon>
        <taxon>Aestuariivirgaceae</taxon>
        <taxon>Aestuariivirga</taxon>
    </lineage>
</organism>
<feature type="transmembrane region" description="Helical" evidence="1">
    <location>
        <begin position="116"/>
        <end position="133"/>
    </location>
</feature>
<comment type="caution">
    <text evidence="3">The sequence shown here is derived from an EMBL/GenBank/DDBJ whole genome shotgun (WGS) entry which is preliminary data.</text>
</comment>
<evidence type="ECO:0000259" key="2">
    <source>
        <dbReference type="Pfam" id="PF00892"/>
    </source>
</evidence>
<keyword evidence="1" id="KW-0472">Membrane</keyword>
<feature type="transmembrane region" description="Helical" evidence="1">
    <location>
        <begin position="183"/>
        <end position="201"/>
    </location>
</feature>
<dbReference type="Pfam" id="PF00892">
    <property type="entry name" value="EamA"/>
    <property type="match status" value="2"/>
</dbReference>
<accession>A0A2W2AV66</accession>
<feature type="transmembrane region" description="Helical" evidence="1">
    <location>
        <begin position="91"/>
        <end position="109"/>
    </location>
</feature>
<dbReference type="Proteomes" id="UP000248795">
    <property type="component" value="Unassembled WGS sequence"/>
</dbReference>
<gene>
    <name evidence="3" type="ORF">DK847_11915</name>
</gene>
<feature type="transmembrane region" description="Helical" evidence="1">
    <location>
        <begin position="267"/>
        <end position="286"/>
    </location>
</feature>
<feature type="transmembrane region" description="Helical" evidence="1">
    <location>
        <begin position="31"/>
        <end position="51"/>
    </location>
</feature>